<dbReference type="InterPro" id="IPR013249">
    <property type="entry name" value="RNA_pol_sigma70_r4_t2"/>
</dbReference>
<dbReference type="GO" id="GO:0006352">
    <property type="term" value="P:DNA-templated transcription initiation"/>
    <property type="evidence" value="ECO:0007669"/>
    <property type="project" value="InterPro"/>
</dbReference>
<dbReference type="AlphaFoldDB" id="A0A975D9W8"/>
<evidence type="ECO:0000259" key="6">
    <source>
        <dbReference type="Pfam" id="PF04542"/>
    </source>
</evidence>
<dbReference type="CDD" id="cd06171">
    <property type="entry name" value="Sigma70_r4"/>
    <property type="match status" value="1"/>
</dbReference>
<name>A0A975D9W8_9GAMM</name>
<protein>
    <submittedName>
        <fullName evidence="8">Sigma-70 family RNA polymerase sigma factor</fullName>
    </submittedName>
</protein>
<evidence type="ECO:0000313" key="9">
    <source>
        <dbReference type="Proteomes" id="UP000682739"/>
    </source>
</evidence>
<dbReference type="InterPro" id="IPR013324">
    <property type="entry name" value="RNA_pol_sigma_r3/r4-like"/>
</dbReference>
<dbReference type="InterPro" id="IPR014284">
    <property type="entry name" value="RNA_pol_sigma-70_dom"/>
</dbReference>
<dbReference type="KEGG" id="psym:J1N51_09190"/>
<dbReference type="EMBL" id="CP072110">
    <property type="protein sequence ID" value="QTH62933.1"/>
    <property type="molecule type" value="Genomic_DNA"/>
</dbReference>
<dbReference type="PANTHER" id="PTHR43133">
    <property type="entry name" value="RNA POLYMERASE ECF-TYPE SIGMA FACTO"/>
    <property type="match status" value="1"/>
</dbReference>
<organism evidence="8 9">
    <name type="scientific">Psychrosphaera ytuae</name>
    <dbReference type="NCBI Taxonomy" id="2820710"/>
    <lineage>
        <taxon>Bacteria</taxon>
        <taxon>Pseudomonadati</taxon>
        <taxon>Pseudomonadota</taxon>
        <taxon>Gammaproteobacteria</taxon>
        <taxon>Alteromonadales</taxon>
        <taxon>Pseudoalteromonadaceae</taxon>
        <taxon>Psychrosphaera</taxon>
    </lineage>
</organism>
<evidence type="ECO:0000256" key="2">
    <source>
        <dbReference type="ARBA" id="ARBA00023015"/>
    </source>
</evidence>
<evidence type="ECO:0000256" key="3">
    <source>
        <dbReference type="ARBA" id="ARBA00023082"/>
    </source>
</evidence>
<reference evidence="8" key="1">
    <citation type="submission" date="2021-03" db="EMBL/GenBank/DDBJ databases">
        <title>Description of Psychrosphaera ytuae sp. nov. isolated from deep sea sediment of South China Sea.</title>
        <authorList>
            <person name="Zhang J."/>
            <person name="Xu X.-D."/>
        </authorList>
    </citation>
    <scope>NUCLEOTIDE SEQUENCE</scope>
    <source>
        <strain evidence="8">MTZ26</strain>
    </source>
</reference>
<comment type="similarity">
    <text evidence="1">Belongs to the sigma-70 factor family. ECF subfamily.</text>
</comment>
<evidence type="ECO:0000256" key="4">
    <source>
        <dbReference type="ARBA" id="ARBA00023125"/>
    </source>
</evidence>
<keyword evidence="5" id="KW-0804">Transcription</keyword>
<feature type="domain" description="RNA polymerase sigma-70 region 2" evidence="6">
    <location>
        <begin position="25"/>
        <end position="91"/>
    </location>
</feature>
<dbReference type="Pfam" id="PF08281">
    <property type="entry name" value="Sigma70_r4_2"/>
    <property type="match status" value="1"/>
</dbReference>
<evidence type="ECO:0000313" key="8">
    <source>
        <dbReference type="EMBL" id="QTH62933.1"/>
    </source>
</evidence>
<dbReference type="GO" id="GO:0003677">
    <property type="term" value="F:DNA binding"/>
    <property type="evidence" value="ECO:0007669"/>
    <property type="project" value="UniProtKB-KW"/>
</dbReference>
<keyword evidence="3" id="KW-0731">Sigma factor</keyword>
<proteinExistence type="inferred from homology"/>
<dbReference type="InterPro" id="IPR007627">
    <property type="entry name" value="RNA_pol_sigma70_r2"/>
</dbReference>
<dbReference type="GO" id="GO:0016987">
    <property type="term" value="F:sigma factor activity"/>
    <property type="evidence" value="ECO:0007669"/>
    <property type="project" value="UniProtKB-KW"/>
</dbReference>
<dbReference type="Gene3D" id="1.10.1740.10">
    <property type="match status" value="1"/>
</dbReference>
<dbReference type="SUPFAM" id="SSF88659">
    <property type="entry name" value="Sigma3 and sigma4 domains of RNA polymerase sigma factors"/>
    <property type="match status" value="1"/>
</dbReference>
<gene>
    <name evidence="8" type="ORF">J1N51_09190</name>
</gene>
<keyword evidence="9" id="KW-1185">Reference proteome</keyword>
<dbReference type="SUPFAM" id="SSF88946">
    <property type="entry name" value="Sigma2 domain of RNA polymerase sigma factors"/>
    <property type="match status" value="1"/>
</dbReference>
<keyword evidence="4" id="KW-0238">DNA-binding</keyword>
<evidence type="ECO:0000256" key="1">
    <source>
        <dbReference type="ARBA" id="ARBA00010641"/>
    </source>
</evidence>
<dbReference type="Pfam" id="PF04542">
    <property type="entry name" value="Sigma70_r2"/>
    <property type="match status" value="1"/>
</dbReference>
<dbReference type="NCBIfam" id="TIGR02937">
    <property type="entry name" value="sigma70-ECF"/>
    <property type="match status" value="1"/>
</dbReference>
<dbReference type="Proteomes" id="UP000682739">
    <property type="component" value="Chromosome"/>
</dbReference>
<dbReference type="RefSeq" id="WP_208830634.1">
    <property type="nucleotide sequence ID" value="NZ_CP072110.1"/>
</dbReference>
<dbReference type="InterPro" id="IPR013325">
    <property type="entry name" value="RNA_pol_sigma_r2"/>
</dbReference>
<keyword evidence="2" id="KW-0805">Transcription regulation</keyword>
<evidence type="ECO:0000259" key="7">
    <source>
        <dbReference type="Pfam" id="PF08281"/>
    </source>
</evidence>
<sequence length="186" mass="21505">MFFKQSDDALINQALNGSERGWNKLVKRYENVVYTYALKMTGNQADAMDLMQETFISVCNSLHQFKGNSSFKTWLMSLAHYRCVDFYRRKQLDRDGEKNVEHLVSVDSWSQPCGEHEVQQSRAEVVKLLMQLPFEQKLVVELKMFQQLTFEQIAEQLGGSVNTVKSQFYSALSKLKRSIESEENAA</sequence>
<accession>A0A975D9W8</accession>
<dbReference type="InterPro" id="IPR036388">
    <property type="entry name" value="WH-like_DNA-bd_sf"/>
</dbReference>
<dbReference type="InterPro" id="IPR039425">
    <property type="entry name" value="RNA_pol_sigma-70-like"/>
</dbReference>
<evidence type="ECO:0000256" key="5">
    <source>
        <dbReference type="ARBA" id="ARBA00023163"/>
    </source>
</evidence>
<feature type="domain" description="RNA polymerase sigma factor 70 region 4 type 2" evidence="7">
    <location>
        <begin position="124"/>
        <end position="175"/>
    </location>
</feature>
<dbReference type="Gene3D" id="1.10.10.10">
    <property type="entry name" value="Winged helix-like DNA-binding domain superfamily/Winged helix DNA-binding domain"/>
    <property type="match status" value="1"/>
</dbReference>
<dbReference type="PANTHER" id="PTHR43133:SF8">
    <property type="entry name" value="RNA POLYMERASE SIGMA FACTOR HI_1459-RELATED"/>
    <property type="match status" value="1"/>
</dbReference>